<evidence type="ECO:0000259" key="6">
    <source>
        <dbReference type="PROSITE" id="PS50119"/>
    </source>
</evidence>
<dbReference type="Gene3D" id="3.30.160.60">
    <property type="entry name" value="Classic Zinc Finger"/>
    <property type="match status" value="1"/>
</dbReference>
<gene>
    <name evidence="7" type="ORF">GBAR_LOCUS13746</name>
</gene>
<keyword evidence="1" id="KW-0479">Metal-binding</keyword>
<keyword evidence="2 4" id="KW-0863">Zinc-finger</keyword>
<comment type="caution">
    <text evidence="7">The sequence shown here is derived from an EMBL/GenBank/DDBJ whole genome shotgun (WGS) entry which is preliminary data.</text>
</comment>
<feature type="domain" description="B box-type" evidence="6">
    <location>
        <begin position="151"/>
        <end position="188"/>
    </location>
</feature>
<evidence type="ECO:0000256" key="2">
    <source>
        <dbReference type="ARBA" id="ARBA00022771"/>
    </source>
</evidence>
<organism evidence="7 8">
    <name type="scientific">Geodia barretti</name>
    <name type="common">Barrett's horny sponge</name>
    <dbReference type="NCBI Taxonomy" id="519541"/>
    <lineage>
        <taxon>Eukaryota</taxon>
        <taxon>Metazoa</taxon>
        <taxon>Porifera</taxon>
        <taxon>Demospongiae</taxon>
        <taxon>Heteroscleromorpha</taxon>
        <taxon>Tetractinellida</taxon>
        <taxon>Astrophorina</taxon>
        <taxon>Geodiidae</taxon>
        <taxon>Geodia</taxon>
    </lineage>
</organism>
<evidence type="ECO:0000256" key="4">
    <source>
        <dbReference type="PROSITE-ProRule" id="PRU00024"/>
    </source>
</evidence>
<feature type="non-terminal residue" evidence="7">
    <location>
        <position position="232"/>
    </location>
</feature>
<dbReference type="PANTHER" id="PTHR25462">
    <property type="entry name" value="BONUS, ISOFORM C-RELATED"/>
    <property type="match status" value="1"/>
</dbReference>
<feature type="domain" description="B box-type" evidence="6">
    <location>
        <begin position="83"/>
        <end position="133"/>
    </location>
</feature>
<evidence type="ECO:0000313" key="8">
    <source>
        <dbReference type="Proteomes" id="UP001174909"/>
    </source>
</evidence>
<dbReference type="GO" id="GO:0008270">
    <property type="term" value="F:zinc ion binding"/>
    <property type="evidence" value="ECO:0007669"/>
    <property type="project" value="UniProtKB-KW"/>
</dbReference>
<dbReference type="EMBL" id="CASHTH010002012">
    <property type="protein sequence ID" value="CAI8023543.1"/>
    <property type="molecule type" value="Genomic_DNA"/>
</dbReference>
<evidence type="ECO:0000259" key="5">
    <source>
        <dbReference type="PROSITE" id="PS50089"/>
    </source>
</evidence>
<evidence type="ECO:0000256" key="3">
    <source>
        <dbReference type="ARBA" id="ARBA00022833"/>
    </source>
</evidence>
<dbReference type="PROSITE" id="PS50089">
    <property type="entry name" value="ZF_RING_2"/>
    <property type="match status" value="1"/>
</dbReference>
<dbReference type="InterPro" id="IPR013083">
    <property type="entry name" value="Znf_RING/FYVE/PHD"/>
</dbReference>
<evidence type="ECO:0000256" key="1">
    <source>
        <dbReference type="ARBA" id="ARBA00022723"/>
    </source>
</evidence>
<dbReference type="PROSITE" id="PS00518">
    <property type="entry name" value="ZF_RING_1"/>
    <property type="match status" value="1"/>
</dbReference>
<dbReference type="GO" id="GO:0061630">
    <property type="term" value="F:ubiquitin protein ligase activity"/>
    <property type="evidence" value="ECO:0007669"/>
    <property type="project" value="TreeGrafter"/>
</dbReference>
<dbReference type="Gene3D" id="3.30.40.10">
    <property type="entry name" value="Zinc/RING finger domain, C3HC4 (zinc finger)"/>
    <property type="match status" value="1"/>
</dbReference>
<keyword evidence="3" id="KW-0862">Zinc</keyword>
<reference evidence="7" key="1">
    <citation type="submission" date="2023-03" db="EMBL/GenBank/DDBJ databases">
        <authorList>
            <person name="Steffen K."/>
            <person name="Cardenas P."/>
        </authorList>
    </citation>
    <scope>NUCLEOTIDE SEQUENCE</scope>
</reference>
<dbReference type="InterPro" id="IPR000315">
    <property type="entry name" value="Znf_B-box"/>
</dbReference>
<dbReference type="InterPro" id="IPR001841">
    <property type="entry name" value="Znf_RING"/>
</dbReference>
<dbReference type="InterPro" id="IPR047153">
    <property type="entry name" value="TRIM45/56/19-like"/>
</dbReference>
<dbReference type="Pfam" id="PF13445">
    <property type="entry name" value="zf-RING_UBOX"/>
    <property type="match status" value="1"/>
</dbReference>
<dbReference type="SUPFAM" id="SSF57845">
    <property type="entry name" value="B-box zinc-binding domain"/>
    <property type="match status" value="1"/>
</dbReference>
<proteinExistence type="predicted"/>
<sequence>MAEVTCDKCDKYYVDPRMLPCLHSFCLECLEKELETQETQSSLHCPSCKEKVTLSENGVFDIPRDLHKANGANIARIHEKVKDADEYCDNCGRTDSTGKAVAYCIECEGYLCKFCEGKHGTRRISADHSSITIGDIAAKAYTPTSMGKFYQPQMLCQQHKAHPLDTYCQKCQKVICMACMNFDHDKHREECKHIERVAKEEIESLQAYQGDIETAVASLDTAIAKCKETMEE</sequence>
<dbReference type="InterPro" id="IPR027370">
    <property type="entry name" value="Znf-RING_euk"/>
</dbReference>
<dbReference type="AlphaFoldDB" id="A0AA35WJA6"/>
<dbReference type="InterPro" id="IPR017907">
    <property type="entry name" value="Znf_RING_CS"/>
</dbReference>
<dbReference type="PANTHER" id="PTHR25462:SF291">
    <property type="entry name" value="E3 UBIQUITIN-PROTEIN LIGASE TRIM45"/>
    <property type="match status" value="1"/>
</dbReference>
<protein>
    <submittedName>
        <fullName evidence="7">E3 ubiquitin-protein ligase TRIM71</fullName>
    </submittedName>
</protein>
<feature type="domain" description="RING-type" evidence="5">
    <location>
        <begin position="6"/>
        <end position="49"/>
    </location>
</feature>
<dbReference type="SMART" id="SM00184">
    <property type="entry name" value="RING"/>
    <property type="match status" value="1"/>
</dbReference>
<name>A0AA35WJA6_GEOBA</name>
<dbReference type="Pfam" id="PF00643">
    <property type="entry name" value="zf-B_box"/>
    <property type="match status" value="1"/>
</dbReference>
<dbReference type="SMART" id="SM00336">
    <property type="entry name" value="BBOX"/>
    <property type="match status" value="2"/>
</dbReference>
<dbReference type="Proteomes" id="UP001174909">
    <property type="component" value="Unassembled WGS sequence"/>
</dbReference>
<dbReference type="PROSITE" id="PS50119">
    <property type="entry name" value="ZF_BBOX"/>
    <property type="match status" value="2"/>
</dbReference>
<dbReference type="SUPFAM" id="SSF57850">
    <property type="entry name" value="RING/U-box"/>
    <property type="match status" value="1"/>
</dbReference>
<accession>A0AA35WJA6</accession>
<evidence type="ECO:0000313" key="7">
    <source>
        <dbReference type="EMBL" id="CAI8023543.1"/>
    </source>
</evidence>
<keyword evidence="8" id="KW-1185">Reference proteome</keyword>